<gene>
    <name evidence="8" type="primary">4CLL6</name>
    <name evidence="8" type="ORF">KSP39_PZI018911</name>
</gene>
<organism evidence="8 9">
    <name type="scientific">Platanthera zijinensis</name>
    <dbReference type="NCBI Taxonomy" id="2320716"/>
    <lineage>
        <taxon>Eukaryota</taxon>
        <taxon>Viridiplantae</taxon>
        <taxon>Streptophyta</taxon>
        <taxon>Embryophyta</taxon>
        <taxon>Tracheophyta</taxon>
        <taxon>Spermatophyta</taxon>
        <taxon>Magnoliopsida</taxon>
        <taxon>Liliopsida</taxon>
        <taxon>Asparagales</taxon>
        <taxon>Orchidaceae</taxon>
        <taxon>Orchidoideae</taxon>
        <taxon>Orchideae</taxon>
        <taxon>Orchidinae</taxon>
        <taxon>Platanthera</taxon>
    </lineage>
</organism>
<comment type="catalytic activity">
    <reaction evidence="5">
        <text>(E)-4-coumarate + ATP + CoA = (E)-4-coumaroyl-CoA + AMP + diphosphate</text>
        <dbReference type="Rhea" id="RHEA:19641"/>
        <dbReference type="ChEBI" id="CHEBI:12876"/>
        <dbReference type="ChEBI" id="CHEBI:30616"/>
        <dbReference type="ChEBI" id="CHEBI:33019"/>
        <dbReference type="ChEBI" id="CHEBI:57287"/>
        <dbReference type="ChEBI" id="CHEBI:85008"/>
        <dbReference type="ChEBI" id="CHEBI:456215"/>
        <dbReference type="EC" id="6.2.1.12"/>
    </reaction>
    <physiologicalReaction direction="left-to-right" evidence="5">
        <dbReference type="Rhea" id="RHEA:19642"/>
    </physiologicalReaction>
</comment>
<feature type="domain" description="AMP-dependent synthetase/ligase" evidence="7">
    <location>
        <begin position="13"/>
        <end position="119"/>
    </location>
</feature>
<proteinExistence type="inferred from homology"/>
<protein>
    <recommendedName>
        <fullName evidence="2">4-coumarate--CoA ligase</fullName>
        <ecNumber evidence="2">6.2.1.12</ecNumber>
    </recommendedName>
</protein>
<keyword evidence="6" id="KW-1133">Transmembrane helix</keyword>
<comment type="caution">
    <text evidence="8">The sequence shown here is derived from an EMBL/GenBank/DDBJ whole genome shotgun (WGS) entry which is preliminary data.</text>
</comment>
<dbReference type="PANTHER" id="PTHR24096:SF149">
    <property type="entry name" value="AMP-BINDING DOMAIN-CONTAINING PROTEIN-RELATED"/>
    <property type="match status" value="1"/>
</dbReference>
<dbReference type="EMBL" id="JBBWWQ010000016">
    <property type="protein sequence ID" value="KAK8926366.1"/>
    <property type="molecule type" value="Genomic_DNA"/>
</dbReference>
<name>A0AAP0B3N7_9ASPA</name>
<keyword evidence="6" id="KW-0472">Membrane</keyword>
<evidence type="ECO:0000259" key="7">
    <source>
        <dbReference type="Pfam" id="PF00501"/>
    </source>
</evidence>
<dbReference type="InterPro" id="IPR020103">
    <property type="entry name" value="PsdUridine_synth_cat_dom_sf"/>
</dbReference>
<dbReference type="Pfam" id="PF00501">
    <property type="entry name" value="AMP-binding"/>
    <property type="match status" value="1"/>
</dbReference>
<evidence type="ECO:0000313" key="8">
    <source>
        <dbReference type="EMBL" id="KAK8926366.1"/>
    </source>
</evidence>
<dbReference type="AlphaFoldDB" id="A0AAP0B3N7"/>
<reference evidence="8 9" key="1">
    <citation type="journal article" date="2022" name="Nat. Plants">
        <title>Genomes of leafy and leafless Platanthera orchids illuminate the evolution of mycoheterotrophy.</title>
        <authorList>
            <person name="Li M.H."/>
            <person name="Liu K.W."/>
            <person name="Li Z."/>
            <person name="Lu H.C."/>
            <person name="Ye Q.L."/>
            <person name="Zhang D."/>
            <person name="Wang J.Y."/>
            <person name="Li Y.F."/>
            <person name="Zhong Z.M."/>
            <person name="Liu X."/>
            <person name="Yu X."/>
            <person name="Liu D.K."/>
            <person name="Tu X.D."/>
            <person name="Liu B."/>
            <person name="Hao Y."/>
            <person name="Liao X.Y."/>
            <person name="Jiang Y.T."/>
            <person name="Sun W.H."/>
            <person name="Chen J."/>
            <person name="Chen Y.Q."/>
            <person name="Ai Y."/>
            <person name="Zhai J.W."/>
            <person name="Wu S.S."/>
            <person name="Zhou Z."/>
            <person name="Hsiao Y.Y."/>
            <person name="Wu W.L."/>
            <person name="Chen Y.Y."/>
            <person name="Lin Y.F."/>
            <person name="Hsu J.L."/>
            <person name="Li C.Y."/>
            <person name="Wang Z.W."/>
            <person name="Zhao X."/>
            <person name="Zhong W.Y."/>
            <person name="Ma X.K."/>
            <person name="Ma L."/>
            <person name="Huang J."/>
            <person name="Chen G.Z."/>
            <person name="Huang M.Z."/>
            <person name="Huang L."/>
            <person name="Peng D.H."/>
            <person name="Luo Y.B."/>
            <person name="Zou S.Q."/>
            <person name="Chen S.P."/>
            <person name="Lan S."/>
            <person name="Tsai W.C."/>
            <person name="Van de Peer Y."/>
            <person name="Liu Z.J."/>
        </authorList>
    </citation>
    <scope>NUCLEOTIDE SEQUENCE [LARGE SCALE GENOMIC DNA]</scope>
    <source>
        <strain evidence="8">Lor287</strain>
    </source>
</reference>
<dbReference type="SUPFAM" id="SSF55120">
    <property type="entry name" value="Pseudouridine synthase"/>
    <property type="match status" value="1"/>
</dbReference>
<keyword evidence="4" id="KW-0547">Nucleotide-binding</keyword>
<dbReference type="Gene3D" id="3.40.50.980">
    <property type="match status" value="1"/>
</dbReference>
<evidence type="ECO:0000313" key="9">
    <source>
        <dbReference type="Proteomes" id="UP001418222"/>
    </source>
</evidence>
<dbReference type="GO" id="GO:0006744">
    <property type="term" value="P:ubiquinone biosynthetic process"/>
    <property type="evidence" value="ECO:0007669"/>
    <property type="project" value="TreeGrafter"/>
</dbReference>
<evidence type="ECO:0000256" key="6">
    <source>
        <dbReference type="SAM" id="Phobius"/>
    </source>
</evidence>
<keyword evidence="6" id="KW-0812">Transmembrane</keyword>
<evidence type="ECO:0000256" key="1">
    <source>
        <dbReference type="ARBA" id="ARBA00006432"/>
    </source>
</evidence>
<dbReference type="GO" id="GO:0003723">
    <property type="term" value="F:RNA binding"/>
    <property type="evidence" value="ECO:0007669"/>
    <property type="project" value="InterPro"/>
</dbReference>
<feature type="transmembrane region" description="Helical" evidence="6">
    <location>
        <begin position="29"/>
        <end position="51"/>
    </location>
</feature>
<keyword evidence="9" id="KW-1185">Reference proteome</keyword>
<dbReference type="GO" id="GO:0001522">
    <property type="term" value="P:pseudouridine synthesis"/>
    <property type="evidence" value="ECO:0007669"/>
    <property type="project" value="InterPro"/>
</dbReference>
<dbReference type="EC" id="6.2.1.12" evidence="2"/>
<dbReference type="PANTHER" id="PTHR24096">
    <property type="entry name" value="LONG-CHAIN-FATTY-ACID--COA LIGASE"/>
    <property type="match status" value="1"/>
</dbReference>
<keyword evidence="4" id="KW-0067">ATP-binding</keyword>
<dbReference type="GO" id="GO:0005777">
    <property type="term" value="C:peroxisome"/>
    <property type="evidence" value="ECO:0007669"/>
    <property type="project" value="TreeGrafter"/>
</dbReference>
<dbReference type="GO" id="GO:0009982">
    <property type="term" value="F:pseudouridine synthase activity"/>
    <property type="evidence" value="ECO:0007669"/>
    <property type="project" value="InterPro"/>
</dbReference>
<dbReference type="InterPro" id="IPR000873">
    <property type="entry name" value="AMP-dep_synth/lig_dom"/>
</dbReference>
<dbReference type="GO" id="GO:0016207">
    <property type="term" value="F:4-coumarate-CoA ligase activity"/>
    <property type="evidence" value="ECO:0007669"/>
    <property type="project" value="UniProtKB-EC"/>
</dbReference>
<sequence length="266" mass="29660">MMEIFVHFEASQYEKESFEDVYLAAIPMFLFYSVSLFVLGLLCLGSAVVVMRSFDVQEAVKAIDRYKVTLVHLVPPRMAALVRVKDATGFVLSSLKKVSCGAAPLSQKRIKDFLLRFQHVDLIQEKEVKKLYLSLAAAPIPTGIISHYMRPVNLAPRLVRAQLASIGVPIVGDSMYMPFTLAVISNPLINLFGERRKKYSSDNDKVAAMAGWILCHGKEPNFAVGPQASQISWNDGNTFNEKVETEGLVILSWFSSTGRHALKSRF</sequence>
<evidence type="ECO:0000256" key="3">
    <source>
        <dbReference type="ARBA" id="ARBA00022598"/>
    </source>
</evidence>
<evidence type="ECO:0000256" key="4">
    <source>
        <dbReference type="ARBA" id="ARBA00022840"/>
    </source>
</evidence>
<keyword evidence="3 8" id="KW-0436">Ligase</keyword>
<dbReference type="Proteomes" id="UP001418222">
    <property type="component" value="Unassembled WGS sequence"/>
</dbReference>
<comment type="similarity">
    <text evidence="1">Belongs to the ATP-dependent AMP-binding enzyme family.</text>
</comment>
<evidence type="ECO:0000256" key="5">
    <source>
        <dbReference type="ARBA" id="ARBA00034252"/>
    </source>
</evidence>
<dbReference type="SUPFAM" id="SSF56801">
    <property type="entry name" value="Acetyl-CoA synthetase-like"/>
    <property type="match status" value="1"/>
</dbReference>
<dbReference type="GO" id="GO:0005524">
    <property type="term" value="F:ATP binding"/>
    <property type="evidence" value="ECO:0007669"/>
    <property type="project" value="UniProtKB-KW"/>
</dbReference>
<evidence type="ECO:0000256" key="2">
    <source>
        <dbReference type="ARBA" id="ARBA00012959"/>
    </source>
</evidence>
<accession>A0AAP0B3N7</accession>